<dbReference type="KEGG" id="cbo:CBO2322"/>
<dbReference type="GeneID" id="5186577"/>
<dbReference type="InterPro" id="IPR036852">
    <property type="entry name" value="Peptidase_S8/S53_dom_sf"/>
</dbReference>
<feature type="domain" description="Peptidase S8/S53" evidence="5">
    <location>
        <begin position="254"/>
        <end position="530"/>
    </location>
</feature>
<evidence type="ECO:0000313" key="6">
    <source>
        <dbReference type="EMBL" id="CAL83864.1"/>
    </source>
</evidence>
<dbReference type="SUPFAM" id="SSF52743">
    <property type="entry name" value="Subtilisin-like"/>
    <property type="match status" value="1"/>
</dbReference>
<gene>
    <name evidence="6" type="ordered locus">CBO2322</name>
</gene>
<name>A5I492_CLOBH</name>
<comment type="similarity">
    <text evidence="1">Belongs to the peptidase S8 family.</text>
</comment>
<reference evidence="6 7" key="1">
    <citation type="journal article" date="2007" name="Genome Res.">
        <title>Genome sequence of a proteolytic (Group I) Clostridium botulinum strain Hall A and comparative analysis of the clostridial genomes.</title>
        <authorList>
            <person name="Sebaihia M."/>
            <person name="Peck M.W."/>
            <person name="Minton N.P."/>
            <person name="Thomson N.R."/>
            <person name="Holden M.T.G."/>
            <person name="Mitchell W.J."/>
            <person name="Carter A.T."/>
            <person name="Bentley S.D."/>
            <person name="Mason D.R."/>
            <person name="Crossman L."/>
            <person name="Paul C.J."/>
            <person name="Ivens A."/>
            <person name="Wells-Bennik M.H.J."/>
            <person name="Davis I.J."/>
            <person name="Cerdeno-Tarraga A.M."/>
            <person name="Churcher C."/>
            <person name="Quail M.A."/>
            <person name="Chillingworth T."/>
            <person name="Feltwell T."/>
            <person name="Fraser A."/>
            <person name="Goodhead I."/>
            <person name="Hance Z."/>
            <person name="Jagels K."/>
            <person name="Larke N."/>
            <person name="Maddison M."/>
            <person name="Moule S."/>
            <person name="Mungall K."/>
            <person name="Norbertczak H."/>
            <person name="Rabbinowitsch E."/>
            <person name="Sanders M."/>
            <person name="Simmonds M."/>
            <person name="White B."/>
            <person name="Whithead S."/>
            <person name="Parkhill J."/>
        </authorList>
    </citation>
    <scope>NUCLEOTIDE SEQUENCE [LARGE SCALE GENOMIC DNA]</scope>
    <source>
        <strain evidence="7">Hall / ATCC 3502 / NCTC 13319 / Type A [Sanger]</strain>
    </source>
</reference>
<keyword evidence="3" id="KW-0378">Hydrolase</keyword>
<evidence type="ECO:0000256" key="1">
    <source>
        <dbReference type="ARBA" id="ARBA00011073"/>
    </source>
</evidence>
<dbReference type="InterPro" id="IPR034074">
    <property type="entry name" value="Y4bN_pept_dom"/>
</dbReference>
<keyword evidence="7" id="KW-1185">Reference proteome</keyword>
<dbReference type="GO" id="GO:0004252">
    <property type="term" value="F:serine-type endopeptidase activity"/>
    <property type="evidence" value="ECO:0000318"/>
    <property type="project" value="GO_Central"/>
</dbReference>
<dbReference type="EMBL" id="AM412317">
    <property type="protein sequence ID" value="CAL83864.1"/>
    <property type="molecule type" value="Genomic_DNA"/>
</dbReference>
<dbReference type="PANTHER" id="PTHR43806:SF11">
    <property type="entry name" value="CEREVISIN-RELATED"/>
    <property type="match status" value="1"/>
</dbReference>
<protein>
    <submittedName>
        <fullName evidence="6">Hypothetical phage protein</fullName>
    </submittedName>
</protein>
<evidence type="ECO:0000256" key="3">
    <source>
        <dbReference type="ARBA" id="ARBA00022801"/>
    </source>
</evidence>
<dbReference type="Pfam" id="PF00082">
    <property type="entry name" value="Peptidase_S8"/>
    <property type="match status" value="1"/>
</dbReference>
<dbReference type="CDD" id="cd04847">
    <property type="entry name" value="Peptidases_S8_Subtilisin_like_2"/>
    <property type="match status" value="1"/>
</dbReference>
<dbReference type="InterPro" id="IPR050131">
    <property type="entry name" value="Peptidase_S8_subtilisin-like"/>
</dbReference>
<evidence type="ECO:0000256" key="2">
    <source>
        <dbReference type="ARBA" id="ARBA00022670"/>
    </source>
</evidence>
<dbReference type="HOGENOM" id="CLU_018676_1_0_9"/>
<keyword evidence="4" id="KW-0720">Serine protease</keyword>
<dbReference type="PATRIC" id="fig|413999.7.peg.2296"/>
<dbReference type="GO" id="GO:0006508">
    <property type="term" value="P:proteolysis"/>
    <property type="evidence" value="ECO:0007669"/>
    <property type="project" value="UniProtKB-KW"/>
</dbReference>
<dbReference type="Gene3D" id="3.40.50.200">
    <property type="entry name" value="Peptidase S8/S53 domain"/>
    <property type="match status" value="1"/>
</dbReference>
<evidence type="ECO:0000259" key="5">
    <source>
        <dbReference type="Pfam" id="PF00082"/>
    </source>
</evidence>
<dbReference type="Proteomes" id="UP000001986">
    <property type="component" value="Chromosome"/>
</dbReference>
<dbReference type="InterPro" id="IPR000209">
    <property type="entry name" value="Peptidase_S8/S53_dom"/>
</dbReference>
<dbReference type="PANTHER" id="PTHR43806">
    <property type="entry name" value="PEPTIDASE S8"/>
    <property type="match status" value="1"/>
</dbReference>
<proteinExistence type="inferred from homology"/>
<sequence length="782" mass="89073">MRDNTPIKFFAKREVDNSRTEGGGSGKLPKWVLEEEELELKSRQLNNSLNLIEDALEKRPPEEDFIPAVVKTKINNFAKAKRHRSEVSSLFKVNFQNNIIGLIGEDELLIKIANKRELNVVRKNITSYNENAYALSCINKIEKLEPEVVLEINKQENYKVKLIKYYDYEVDRLVNAGFEKKCELLNIKVSKNIYTDELIIYNIKNVTTDAIKELEEYTAILSIEPMPTYSIDLDFFNIDENPIVRVPKEGTDYVTVGVLDSGISNIKSLEPWLVGERQTFYPENLIDSSHGTFVAGVILYGDELEDKEYTGLKGCRIFDGNVFPDLKKETIYEDELINNIREIIKNHYKEVKVWNLSGGLTEEIDENEFSDFAKALDDIQDTYGVIICKSAGNCTNFMNRKPKRHIAKSADSVRSIVVGSIAHKKNLESKIDVDFPSPFTRVGRGPSSIIKPDVVHYGGNAGIDNKGKLVMNGVKSFDVNGNISRNIGTSFSTPRITSILAGLQLEIDEEFDPLLLKALLIHSANYGSNVTLSASEKLNQMGFGKPKKINEILYNNPNEITLIMRDTIRKGQYIDILDFPYPDTLKRNDFYTGQVVVTLVYDPILEASQGSEYCQSNINILFGSYDEKKERDTTKNNILNPIGRENGKNVLLSSNYSKTAIKSSTERFGLTERMLIEYGDKFYPVKKYAADLSEMTPGNKDKYLKGDKLWFLKIEGLYRDFIEKKALVESFELSQEFCAIITIKDPLNECRVYDEVTRLLDANNFWHSNIKLHQDVDVRINN</sequence>
<organism evidence="6 7">
    <name type="scientific">Clostridium botulinum (strain Hall / ATCC 3502 / NCTC 13319 / Type A)</name>
    <dbReference type="NCBI Taxonomy" id="441771"/>
    <lineage>
        <taxon>Bacteria</taxon>
        <taxon>Bacillati</taxon>
        <taxon>Bacillota</taxon>
        <taxon>Clostridia</taxon>
        <taxon>Eubacteriales</taxon>
        <taxon>Clostridiaceae</taxon>
        <taxon>Clostridium</taxon>
    </lineage>
</organism>
<dbReference type="AlphaFoldDB" id="A5I492"/>
<evidence type="ECO:0000256" key="4">
    <source>
        <dbReference type="ARBA" id="ARBA00022825"/>
    </source>
</evidence>
<accession>A5I492</accession>
<keyword evidence="2" id="KW-0645">Protease</keyword>
<evidence type="ECO:0000313" key="7">
    <source>
        <dbReference type="Proteomes" id="UP000001986"/>
    </source>
</evidence>